<feature type="transmembrane region" description="Helical" evidence="6">
    <location>
        <begin position="135"/>
        <end position="153"/>
    </location>
</feature>
<evidence type="ECO:0000256" key="6">
    <source>
        <dbReference type="SAM" id="Phobius"/>
    </source>
</evidence>
<gene>
    <name evidence="7" type="ORF">PGX00_20230</name>
</gene>
<dbReference type="RefSeq" id="WP_272139959.1">
    <property type="nucleotide sequence ID" value="NZ_JAQLOI010000003.1"/>
</dbReference>
<evidence type="ECO:0000256" key="4">
    <source>
        <dbReference type="ARBA" id="ARBA00022989"/>
    </source>
</evidence>
<accession>A0ABT4YWB4</accession>
<keyword evidence="4 6" id="KW-1133">Transmembrane helix</keyword>
<dbReference type="InterPro" id="IPR051327">
    <property type="entry name" value="MATE_MepA_subfamily"/>
</dbReference>
<name>A0ABT4YWB4_9VIBR</name>
<evidence type="ECO:0000313" key="8">
    <source>
        <dbReference type="Proteomes" id="UP001210678"/>
    </source>
</evidence>
<evidence type="ECO:0000256" key="1">
    <source>
        <dbReference type="ARBA" id="ARBA00004651"/>
    </source>
</evidence>
<proteinExistence type="predicted"/>
<evidence type="ECO:0000256" key="5">
    <source>
        <dbReference type="ARBA" id="ARBA00023136"/>
    </source>
</evidence>
<feature type="transmembrane region" description="Helical" evidence="6">
    <location>
        <begin position="53"/>
        <end position="76"/>
    </location>
</feature>
<dbReference type="PANTHER" id="PTHR43823">
    <property type="entry name" value="SPORULATION PROTEIN YKVU"/>
    <property type="match status" value="1"/>
</dbReference>
<feature type="transmembrane region" description="Helical" evidence="6">
    <location>
        <begin position="12"/>
        <end position="32"/>
    </location>
</feature>
<protein>
    <submittedName>
        <fullName evidence="7">MATE family efflux transporter</fullName>
    </submittedName>
</protein>
<evidence type="ECO:0000256" key="3">
    <source>
        <dbReference type="ARBA" id="ARBA00022692"/>
    </source>
</evidence>
<keyword evidence="5 6" id="KW-0472">Membrane</keyword>
<keyword evidence="8" id="KW-1185">Reference proteome</keyword>
<dbReference type="EMBL" id="JAQLOI010000003">
    <property type="protein sequence ID" value="MDB1125861.1"/>
    <property type="molecule type" value="Genomic_DNA"/>
</dbReference>
<feature type="transmembrane region" description="Helical" evidence="6">
    <location>
        <begin position="159"/>
        <end position="178"/>
    </location>
</feature>
<dbReference type="Proteomes" id="UP001210678">
    <property type="component" value="Unassembled WGS sequence"/>
</dbReference>
<reference evidence="7 8" key="1">
    <citation type="submission" date="2023-01" db="EMBL/GenBank/DDBJ databases">
        <title>Vibrio sp. KJ40-1 sp.nov, isolated from marine algae.</title>
        <authorList>
            <person name="Butt M."/>
            <person name="Kim J.M.J."/>
            <person name="Jeon C.O.C."/>
        </authorList>
    </citation>
    <scope>NUCLEOTIDE SEQUENCE [LARGE SCALE GENOMIC DNA]</scope>
    <source>
        <strain evidence="7 8">KJ40-1</strain>
    </source>
</reference>
<feature type="transmembrane region" description="Helical" evidence="6">
    <location>
        <begin position="100"/>
        <end position="123"/>
    </location>
</feature>
<comment type="subcellular location">
    <subcellularLocation>
        <location evidence="1">Cell membrane</location>
        <topology evidence="1">Multi-pass membrane protein</topology>
    </subcellularLocation>
</comment>
<evidence type="ECO:0000256" key="2">
    <source>
        <dbReference type="ARBA" id="ARBA00022475"/>
    </source>
</evidence>
<dbReference type="InterPro" id="IPR002528">
    <property type="entry name" value="MATE_fam"/>
</dbReference>
<dbReference type="PANTHER" id="PTHR43823:SF3">
    <property type="entry name" value="MULTIDRUG EXPORT PROTEIN MEPA"/>
    <property type="match status" value="1"/>
</dbReference>
<organism evidence="7 8">
    <name type="scientific">Vibrio algarum</name>
    <dbReference type="NCBI Taxonomy" id="3020714"/>
    <lineage>
        <taxon>Bacteria</taxon>
        <taxon>Pseudomonadati</taxon>
        <taxon>Pseudomonadota</taxon>
        <taxon>Gammaproteobacteria</taxon>
        <taxon>Vibrionales</taxon>
        <taxon>Vibrionaceae</taxon>
        <taxon>Vibrio</taxon>
    </lineage>
</organism>
<evidence type="ECO:0000313" key="7">
    <source>
        <dbReference type="EMBL" id="MDB1125861.1"/>
    </source>
</evidence>
<comment type="caution">
    <text evidence="7">The sequence shown here is derived from an EMBL/GenBank/DDBJ whole genome shotgun (WGS) entry which is preliminary data.</text>
</comment>
<keyword evidence="2" id="KW-1003">Cell membrane</keyword>
<keyword evidence="3 6" id="KW-0812">Transmembrane</keyword>
<dbReference type="Pfam" id="PF01554">
    <property type="entry name" value="MatE"/>
    <property type="match status" value="1"/>
</dbReference>
<sequence length="191" mass="21420">MLISRAGVEGVAAITVLNYLLMIGFMVYFSIADTAQVMLSQNFGAQNEQRLKQFLKITFVMTSIVSLITILVLLIFNESLIYLFLDDQGTDTTVSMAVEFVYYVWPLFIFAGANMTISGYLTAIHLPFQSGIVSLCRSLIFPASLLILLFMLFDDNRFVIALPIGECMTFAIALAYFIRHKPERAIAEENV</sequence>